<keyword evidence="2 6" id="KW-1003">Cell membrane</keyword>
<proteinExistence type="inferred from homology"/>
<evidence type="ECO:0000256" key="5">
    <source>
        <dbReference type="ARBA" id="ARBA00023136"/>
    </source>
</evidence>
<evidence type="ECO:0000256" key="6">
    <source>
        <dbReference type="HAMAP-Rule" id="MF_01515"/>
    </source>
</evidence>
<dbReference type="InterPro" id="IPR019264">
    <property type="entry name" value="DUF2179"/>
</dbReference>
<sequence length="191" mass="20889">MSLIPDNPILLSLLIVLARIADVSLGTVRTIMVFRGYRALAAVIGFFEILIWITAAGKVLTNLNEWYLVVSYAGGFAIGNYTGIWIEAKLAMGVQLVRVVSENTDIHMADILRARGYTVTSLPAFGRNGSAVEILLVVEKRRDVPKLLEAIAAVDENAFFTIEDIKTAHRAIFNGKETQSAPGILMVAKKK</sequence>
<comment type="similarity">
    <text evidence="6">Belongs to the UPF0316 family.</text>
</comment>
<dbReference type="PANTHER" id="PTHR40060">
    <property type="entry name" value="UPF0316 PROTEIN YEBE"/>
    <property type="match status" value="1"/>
</dbReference>
<name>A0A2N1PMX2_9BACT</name>
<comment type="caution">
    <text evidence="9">The sequence shown here is derived from an EMBL/GenBank/DDBJ whole genome shotgun (WGS) entry which is preliminary data.</text>
</comment>
<gene>
    <name evidence="9" type="ORF">CVV64_12930</name>
</gene>
<evidence type="ECO:0000256" key="4">
    <source>
        <dbReference type="ARBA" id="ARBA00022989"/>
    </source>
</evidence>
<evidence type="ECO:0000259" key="8">
    <source>
        <dbReference type="Pfam" id="PF18955"/>
    </source>
</evidence>
<dbReference type="Proteomes" id="UP000233256">
    <property type="component" value="Unassembled WGS sequence"/>
</dbReference>
<dbReference type="InterPro" id="IPR022930">
    <property type="entry name" value="UPF0316"/>
</dbReference>
<dbReference type="HAMAP" id="MF_01515">
    <property type="entry name" value="UPF0316"/>
    <property type="match status" value="1"/>
</dbReference>
<dbReference type="Pfam" id="PF18955">
    <property type="entry name" value="DUF5698"/>
    <property type="match status" value="1"/>
</dbReference>
<dbReference type="NCBIfam" id="NF003191">
    <property type="entry name" value="PRK04164.1-2"/>
    <property type="match status" value="1"/>
</dbReference>
<feature type="transmembrane region" description="Helical" evidence="6">
    <location>
        <begin position="39"/>
        <end position="60"/>
    </location>
</feature>
<evidence type="ECO:0000256" key="2">
    <source>
        <dbReference type="ARBA" id="ARBA00022475"/>
    </source>
</evidence>
<protein>
    <recommendedName>
        <fullName evidence="6">UPF0316 protein CVV64_12930</fullName>
    </recommendedName>
</protein>
<feature type="transmembrane region" description="Helical" evidence="6">
    <location>
        <begin position="12"/>
        <end position="32"/>
    </location>
</feature>
<reference evidence="9 10" key="1">
    <citation type="journal article" date="2017" name="ISME J.">
        <title>Potential for microbial H2 and metal transformations associated with novel bacteria and archaea in deep terrestrial subsurface sediments.</title>
        <authorList>
            <person name="Hernsdorf A.W."/>
            <person name="Amano Y."/>
            <person name="Miyakawa K."/>
            <person name="Ise K."/>
            <person name="Suzuki Y."/>
            <person name="Anantharaman K."/>
            <person name="Probst A."/>
            <person name="Burstein D."/>
            <person name="Thomas B.C."/>
            <person name="Banfield J.F."/>
        </authorList>
    </citation>
    <scope>NUCLEOTIDE SEQUENCE [LARGE SCALE GENOMIC DNA]</scope>
    <source>
        <strain evidence="9">HGW-Wallbacteria-1</strain>
    </source>
</reference>
<feature type="domain" description="DUF2179" evidence="7">
    <location>
        <begin position="118"/>
        <end position="167"/>
    </location>
</feature>
<evidence type="ECO:0000256" key="1">
    <source>
        <dbReference type="ARBA" id="ARBA00004651"/>
    </source>
</evidence>
<feature type="transmembrane region" description="Helical" evidence="6">
    <location>
        <begin position="66"/>
        <end position="86"/>
    </location>
</feature>
<dbReference type="AlphaFoldDB" id="A0A2N1PMX2"/>
<dbReference type="InterPro" id="IPR044035">
    <property type="entry name" value="DUF5698"/>
</dbReference>
<dbReference type="Gene3D" id="3.30.70.120">
    <property type="match status" value="1"/>
</dbReference>
<evidence type="ECO:0000313" key="10">
    <source>
        <dbReference type="Proteomes" id="UP000233256"/>
    </source>
</evidence>
<dbReference type="EMBL" id="PGXC01000013">
    <property type="protein sequence ID" value="PKK89703.1"/>
    <property type="molecule type" value="Genomic_DNA"/>
</dbReference>
<organism evidence="9 10">
    <name type="scientific">Candidatus Wallbacteria bacterium HGW-Wallbacteria-1</name>
    <dbReference type="NCBI Taxonomy" id="2013854"/>
    <lineage>
        <taxon>Bacteria</taxon>
        <taxon>Candidatus Walliibacteriota</taxon>
    </lineage>
</organism>
<keyword evidence="4 6" id="KW-1133">Transmembrane helix</keyword>
<evidence type="ECO:0000256" key="3">
    <source>
        <dbReference type="ARBA" id="ARBA00022692"/>
    </source>
</evidence>
<evidence type="ECO:0000259" key="7">
    <source>
        <dbReference type="Pfam" id="PF10035"/>
    </source>
</evidence>
<dbReference type="CDD" id="cd16381">
    <property type="entry name" value="YitT_C_like_1"/>
    <property type="match status" value="1"/>
</dbReference>
<dbReference type="GO" id="GO:0005886">
    <property type="term" value="C:plasma membrane"/>
    <property type="evidence" value="ECO:0007669"/>
    <property type="project" value="UniProtKB-SubCell"/>
</dbReference>
<accession>A0A2N1PMX2</accession>
<feature type="domain" description="DUF5698" evidence="8">
    <location>
        <begin position="27"/>
        <end position="84"/>
    </location>
</feature>
<dbReference type="InterPro" id="IPR015867">
    <property type="entry name" value="N-reg_PII/ATP_PRibTrfase_C"/>
</dbReference>
<dbReference type="Pfam" id="PF10035">
    <property type="entry name" value="DUF2179"/>
    <property type="match status" value="1"/>
</dbReference>
<evidence type="ECO:0000313" key="9">
    <source>
        <dbReference type="EMBL" id="PKK89703.1"/>
    </source>
</evidence>
<keyword evidence="3 6" id="KW-0812">Transmembrane</keyword>
<keyword evidence="5 6" id="KW-0472">Membrane</keyword>
<comment type="subcellular location">
    <subcellularLocation>
        <location evidence="1 6">Cell membrane</location>
        <topology evidence="1 6">Multi-pass membrane protein</topology>
    </subcellularLocation>
</comment>
<dbReference type="PANTHER" id="PTHR40060:SF1">
    <property type="entry name" value="UPF0316 PROTEIN YEBE"/>
    <property type="match status" value="1"/>
</dbReference>